<reference evidence="4" key="1">
    <citation type="journal article" date="2021" name="Sci. Rep.">
        <title>Diploid genomic architecture of Nitzschia inconspicua, an elite biomass production diatom.</title>
        <authorList>
            <person name="Oliver A."/>
            <person name="Podell S."/>
            <person name="Pinowska A."/>
            <person name="Traller J.C."/>
            <person name="Smith S.R."/>
            <person name="McClure R."/>
            <person name="Beliaev A."/>
            <person name="Bohutskyi P."/>
            <person name="Hill E.A."/>
            <person name="Rabines A."/>
            <person name="Zheng H."/>
            <person name="Allen L.Z."/>
            <person name="Kuo A."/>
            <person name="Grigoriev I.V."/>
            <person name="Allen A.E."/>
            <person name="Hazlebeck D."/>
            <person name="Allen E.E."/>
        </authorList>
    </citation>
    <scope>NUCLEOTIDE SEQUENCE</scope>
    <source>
        <strain evidence="4">Hildebrandi</strain>
    </source>
</reference>
<keyword evidence="5" id="KW-1185">Reference proteome</keyword>
<dbReference type="Pfam" id="PF26146">
    <property type="entry name" value="PI-PLC_X"/>
    <property type="match status" value="1"/>
</dbReference>
<evidence type="ECO:0000313" key="5">
    <source>
        <dbReference type="Proteomes" id="UP000693970"/>
    </source>
</evidence>
<keyword evidence="3" id="KW-0732">Signal</keyword>
<reference evidence="4" key="2">
    <citation type="submission" date="2021-04" db="EMBL/GenBank/DDBJ databases">
        <authorList>
            <person name="Podell S."/>
        </authorList>
    </citation>
    <scope>NUCLEOTIDE SEQUENCE</scope>
    <source>
        <strain evidence="4">Hildebrandi</strain>
    </source>
</reference>
<proteinExistence type="predicted"/>
<feature type="transmembrane region" description="Helical" evidence="2">
    <location>
        <begin position="719"/>
        <end position="739"/>
    </location>
</feature>
<feature type="signal peptide" evidence="3">
    <location>
        <begin position="1"/>
        <end position="30"/>
    </location>
</feature>
<dbReference type="EMBL" id="JAGRRH010000021">
    <property type="protein sequence ID" value="KAG7346681.1"/>
    <property type="molecule type" value="Genomic_DNA"/>
</dbReference>
<accession>A0A9K3KNM8</accession>
<dbReference type="InterPro" id="IPR051057">
    <property type="entry name" value="PI-PLC_domain"/>
</dbReference>
<organism evidence="4 5">
    <name type="scientific">Nitzschia inconspicua</name>
    <dbReference type="NCBI Taxonomy" id="303405"/>
    <lineage>
        <taxon>Eukaryota</taxon>
        <taxon>Sar</taxon>
        <taxon>Stramenopiles</taxon>
        <taxon>Ochrophyta</taxon>
        <taxon>Bacillariophyta</taxon>
        <taxon>Bacillariophyceae</taxon>
        <taxon>Bacillariophycidae</taxon>
        <taxon>Bacillariales</taxon>
        <taxon>Bacillariaceae</taxon>
        <taxon>Nitzschia</taxon>
    </lineage>
</organism>
<keyword evidence="2" id="KW-0812">Transmembrane</keyword>
<evidence type="ECO:0000313" key="4">
    <source>
        <dbReference type="EMBL" id="KAG7346681.1"/>
    </source>
</evidence>
<evidence type="ECO:0000256" key="1">
    <source>
        <dbReference type="SAM" id="MobiDB-lite"/>
    </source>
</evidence>
<feature type="region of interest" description="Disordered" evidence="1">
    <location>
        <begin position="337"/>
        <end position="370"/>
    </location>
</feature>
<dbReference type="OrthoDB" id="191594at2759"/>
<gene>
    <name evidence="4" type="ORF">IV203_005750</name>
</gene>
<feature type="transmembrane region" description="Helical" evidence="2">
    <location>
        <begin position="630"/>
        <end position="650"/>
    </location>
</feature>
<feature type="chain" id="PRO_5039954523" evidence="3">
    <location>
        <begin position="31"/>
        <end position="978"/>
    </location>
</feature>
<keyword evidence="2" id="KW-1133">Transmembrane helix</keyword>
<sequence>MAAEKSWGRHLVVAGRTIAALFWFVSNGQAFCPEGSISCCNNVDGLCEFPVDSIMYGMVHNAMSSPSHGFILFANHANDPIVESLDSGYRGLSLDLCNCRGGKLTFCHGGSQVGCGVGSRDPVETFLQINEWIDDNPNNVVMIWLQINEEAGGPISLEDVDNIVQSVPTSTDGISFADRLYKRDRYESAEWPTLQELVDMEQQVLFFYMGGPDGAVEAPPGIHYFYEYGFSTPWSYASVQQLRDSYVDGCPIDRGSSNRNDFFMMNAFVTAKFFGIQVEPKESAANQINTATFLEPLVEQCESSIGQTANIVSVDFWDSGDMASFVNAHNARMVSRSGTTKNQTISLSPSNSPSETVSAPVTSQTGGGIGRSVIRSGTKLEAKLKDLNMRLSVGVAILASASSSMAHRSMKGEDHHYHRHHDHLKPHTHVAYHHVESACAEDVELLCSPEPDVLFSLPHPSSGDPFLDWVLFAPPSDHPPPELQDFPVFMNRLFDSVLEPRSPQISILWFEQAEKEEPHMVIDSAISRLATDMQPEEIPLLAHQLQHFGQEILRDVEIHDERHRRMARRLTEMDSGKVQLHASLPFGCSKNRCLREAFAEHKVSNECARSMEILERTFSLENELDRRQEIFIVMMWIYIAALASLMLLVGRNYQARRGRRRLKQKIILAVYSNPAIRKQVEEELGESVGDVPPLSYHVMRMITAGGSELKRRLRCVRRIHAFFLVGLMTLVFVAPFWVLPICILVTMVRMAQIGCINDELEAEDCACCCCAASPGMAKAGLLTEEQACCGCCKGTGICSQQCASCCVSAGCCSCCCSSCCNGKCCCAPSQMKYIEEDCTCCCCGASASMAKAGLLTDKQACCNCCKGTGKCSAACASCCGNGCDCNGSDCCCCDVTVNIEDDCTCCCCGASASVAKAGLLTIEQACCNCCKGTGKCSASCASCCDNGCDCNGKDYCCCDGDKKGCEKAVYEGIPIQIV</sequence>
<evidence type="ECO:0000256" key="2">
    <source>
        <dbReference type="SAM" id="Phobius"/>
    </source>
</evidence>
<name>A0A9K3KNM8_9STRA</name>
<protein>
    <submittedName>
        <fullName evidence="4">Uncharacterized protein</fullName>
    </submittedName>
</protein>
<dbReference type="PANTHER" id="PTHR13593">
    <property type="match status" value="1"/>
</dbReference>
<dbReference type="AlphaFoldDB" id="A0A9K3KNM8"/>
<comment type="caution">
    <text evidence="4">The sequence shown here is derived from an EMBL/GenBank/DDBJ whole genome shotgun (WGS) entry which is preliminary data.</text>
</comment>
<dbReference type="PANTHER" id="PTHR13593:SF140">
    <property type="entry name" value="PLC-LIKE PHOSPHODIESTERASE"/>
    <property type="match status" value="1"/>
</dbReference>
<keyword evidence="2" id="KW-0472">Membrane</keyword>
<dbReference type="GO" id="GO:0008081">
    <property type="term" value="F:phosphoric diester hydrolase activity"/>
    <property type="evidence" value="ECO:0007669"/>
    <property type="project" value="TreeGrafter"/>
</dbReference>
<dbReference type="Proteomes" id="UP000693970">
    <property type="component" value="Unassembled WGS sequence"/>
</dbReference>
<feature type="compositionally biased region" description="Polar residues" evidence="1">
    <location>
        <begin position="337"/>
        <end position="364"/>
    </location>
</feature>
<evidence type="ECO:0000256" key="3">
    <source>
        <dbReference type="SAM" id="SignalP"/>
    </source>
</evidence>